<dbReference type="InterPro" id="IPR005467">
    <property type="entry name" value="His_kinase_dom"/>
</dbReference>
<dbReference type="GO" id="GO:0004673">
    <property type="term" value="F:protein histidine kinase activity"/>
    <property type="evidence" value="ECO:0007669"/>
    <property type="project" value="UniProtKB-EC"/>
</dbReference>
<name>A0A926IBY8_9FIRM</name>
<dbReference type="Pfam" id="PF02518">
    <property type="entry name" value="HATPase_c"/>
    <property type="match status" value="1"/>
</dbReference>
<dbReference type="InterPro" id="IPR004358">
    <property type="entry name" value="Sig_transdc_His_kin-like_C"/>
</dbReference>
<keyword evidence="11" id="KW-1185">Reference proteome</keyword>
<dbReference type="Proteomes" id="UP000660861">
    <property type="component" value="Unassembled WGS sequence"/>
</dbReference>
<feature type="domain" description="Histidine kinase" evidence="9">
    <location>
        <begin position="1"/>
        <end position="106"/>
    </location>
</feature>
<evidence type="ECO:0000256" key="5">
    <source>
        <dbReference type="ARBA" id="ARBA00022741"/>
    </source>
</evidence>
<keyword evidence="4" id="KW-0808">Transferase</keyword>
<dbReference type="Gene3D" id="3.30.565.10">
    <property type="entry name" value="Histidine kinase-like ATPase, C-terminal domain"/>
    <property type="match status" value="1"/>
</dbReference>
<evidence type="ECO:0000256" key="3">
    <source>
        <dbReference type="ARBA" id="ARBA00022553"/>
    </source>
</evidence>
<keyword evidence="3" id="KW-0597">Phosphoprotein</keyword>
<evidence type="ECO:0000256" key="6">
    <source>
        <dbReference type="ARBA" id="ARBA00022777"/>
    </source>
</evidence>
<dbReference type="InterPro" id="IPR003594">
    <property type="entry name" value="HATPase_dom"/>
</dbReference>
<dbReference type="PANTHER" id="PTHR43065:SF10">
    <property type="entry name" value="PEROXIDE STRESS-ACTIVATED HISTIDINE KINASE MAK3"/>
    <property type="match status" value="1"/>
</dbReference>
<evidence type="ECO:0000313" key="10">
    <source>
        <dbReference type="EMBL" id="MBC8570677.1"/>
    </source>
</evidence>
<dbReference type="SMART" id="SM00387">
    <property type="entry name" value="HATPase_c"/>
    <property type="match status" value="1"/>
</dbReference>
<dbReference type="RefSeq" id="WP_262397773.1">
    <property type="nucleotide sequence ID" value="NZ_JACRTC010000004.1"/>
</dbReference>
<comment type="caution">
    <text evidence="10">The sequence shown here is derived from an EMBL/GenBank/DDBJ whole genome shotgun (WGS) entry which is preliminary data.</text>
</comment>
<keyword evidence="6" id="KW-0418">Kinase</keyword>
<evidence type="ECO:0000313" key="11">
    <source>
        <dbReference type="Proteomes" id="UP000660861"/>
    </source>
</evidence>
<gene>
    <name evidence="10" type="ORF">H8709_07510</name>
</gene>
<organism evidence="10 11">
    <name type="scientific">Zongyangia hominis</name>
    <dbReference type="NCBI Taxonomy" id="2763677"/>
    <lineage>
        <taxon>Bacteria</taxon>
        <taxon>Bacillati</taxon>
        <taxon>Bacillota</taxon>
        <taxon>Clostridia</taxon>
        <taxon>Eubacteriales</taxon>
        <taxon>Oscillospiraceae</taxon>
        <taxon>Zongyangia</taxon>
    </lineage>
</organism>
<dbReference type="PRINTS" id="PR00344">
    <property type="entry name" value="BCTRLSENSOR"/>
</dbReference>
<evidence type="ECO:0000259" key="9">
    <source>
        <dbReference type="PROSITE" id="PS50109"/>
    </source>
</evidence>
<dbReference type="AlphaFoldDB" id="A0A926IBY8"/>
<keyword evidence="7 10" id="KW-0067">ATP-binding</keyword>
<evidence type="ECO:0000256" key="8">
    <source>
        <dbReference type="ARBA" id="ARBA00023012"/>
    </source>
</evidence>
<protein>
    <recommendedName>
        <fullName evidence="2">histidine kinase</fullName>
        <ecNumber evidence="2">2.7.13.3</ecNumber>
    </recommendedName>
</protein>
<dbReference type="PANTHER" id="PTHR43065">
    <property type="entry name" value="SENSOR HISTIDINE KINASE"/>
    <property type="match status" value="1"/>
</dbReference>
<comment type="catalytic activity">
    <reaction evidence="1">
        <text>ATP + protein L-histidine = ADP + protein N-phospho-L-histidine.</text>
        <dbReference type="EC" id="2.7.13.3"/>
    </reaction>
</comment>
<evidence type="ECO:0000256" key="4">
    <source>
        <dbReference type="ARBA" id="ARBA00022679"/>
    </source>
</evidence>
<dbReference type="PROSITE" id="PS50109">
    <property type="entry name" value="HIS_KIN"/>
    <property type="match status" value="1"/>
</dbReference>
<keyword evidence="5" id="KW-0547">Nucleotide-binding</keyword>
<dbReference type="GO" id="GO:0000160">
    <property type="term" value="P:phosphorelay signal transduction system"/>
    <property type="evidence" value="ECO:0007669"/>
    <property type="project" value="UniProtKB-KW"/>
</dbReference>
<dbReference type="InterPro" id="IPR036890">
    <property type="entry name" value="HATPase_C_sf"/>
</dbReference>
<evidence type="ECO:0000256" key="7">
    <source>
        <dbReference type="ARBA" id="ARBA00022840"/>
    </source>
</evidence>
<dbReference type="CDD" id="cd00075">
    <property type="entry name" value="HATPase"/>
    <property type="match status" value="1"/>
</dbReference>
<evidence type="ECO:0000256" key="2">
    <source>
        <dbReference type="ARBA" id="ARBA00012438"/>
    </source>
</evidence>
<reference evidence="10" key="1">
    <citation type="submission" date="2020-08" db="EMBL/GenBank/DDBJ databases">
        <title>Genome public.</title>
        <authorList>
            <person name="Liu C."/>
            <person name="Sun Q."/>
        </authorList>
    </citation>
    <scope>NUCLEOTIDE SEQUENCE</scope>
    <source>
        <strain evidence="10">NSJ-54</strain>
    </source>
</reference>
<dbReference type="EC" id="2.7.13.3" evidence="2"/>
<dbReference type="EMBL" id="JACRTC010000004">
    <property type="protein sequence ID" value="MBC8570677.1"/>
    <property type="molecule type" value="Genomic_DNA"/>
</dbReference>
<keyword evidence="8" id="KW-0902">Two-component regulatory system</keyword>
<proteinExistence type="predicted"/>
<dbReference type="GO" id="GO:0005524">
    <property type="term" value="F:ATP binding"/>
    <property type="evidence" value="ECO:0007669"/>
    <property type="project" value="UniProtKB-KW"/>
</dbReference>
<dbReference type="SUPFAM" id="SSF55874">
    <property type="entry name" value="ATPase domain of HSP90 chaperone/DNA topoisomerase II/histidine kinase"/>
    <property type="match status" value="1"/>
</dbReference>
<accession>A0A926IBY8</accession>
<sequence length="185" mass="20523">MQELSLNVLDIAQNSVVAGATLIRVSVEEDRRAHRMVIVIADNGCGMDEETVKRVMDPFYTTRTTRKVGLGIPFYSMQAKMTGGDFSIQSKVGEGTTVTASFVTNHIDCLPLGDINATIVSLVQCNPDIDFLFTRKIDSQALEMDTRVFREILEGVPLNTPEVIAYISDYLTEQTQIIQGERNES</sequence>
<evidence type="ECO:0000256" key="1">
    <source>
        <dbReference type="ARBA" id="ARBA00000085"/>
    </source>
</evidence>